<protein>
    <submittedName>
        <fullName evidence="2">Aldolase</fullName>
    </submittedName>
</protein>
<accession>A0A940S8G9</accession>
<dbReference type="RefSeq" id="WP_209374834.1">
    <property type="nucleotide sequence ID" value="NZ_JAGIZA010000008.1"/>
</dbReference>
<dbReference type="Proteomes" id="UP000677537">
    <property type="component" value="Unassembled WGS sequence"/>
</dbReference>
<evidence type="ECO:0000313" key="2">
    <source>
        <dbReference type="EMBL" id="MBP0494097.1"/>
    </source>
</evidence>
<dbReference type="InterPro" id="IPR027417">
    <property type="entry name" value="P-loop_NTPase"/>
</dbReference>
<dbReference type="Gene3D" id="3.40.50.300">
    <property type="entry name" value="P-loop containing nucleotide triphosphate hydrolases"/>
    <property type="match status" value="1"/>
</dbReference>
<gene>
    <name evidence="2" type="ORF">J5Y10_15030</name>
</gene>
<dbReference type="AlphaFoldDB" id="A0A940S8G9"/>
<dbReference type="Pfam" id="PF07475">
    <property type="entry name" value="Hpr_kinase_C"/>
    <property type="match status" value="1"/>
</dbReference>
<dbReference type="GO" id="GO:0000155">
    <property type="term" value="F:phosphorelay sensor kinase activity"/>
    <property type="evidence" value="ECO:0007669"/>
    <property type="project" value="InterPro"/>
</dbReference>
<proteinExistence type="predicted"/>
<dbReference type="SUPFAM" id="SSF53795">
    <property type="entry name" value="PEP carboxykinase-like"/>
    <property type="match status" value="1"/>
</dbReference>
<evidence type="ECO:0000259" key="1">
    <source>
        <dbReference type="Pfam" id="PF07475"/>
    </source>
</evidence>
<reference evidence="2" key="1">
    <citation type="submission" date="2021-03" db="EMBL/GenBank/DDBJ databases">
        <authorList>
            <person name="So Y."/>
        </authorList>
    </citation>
    <scope>NUCLEOTIDE SEQUENCE</scope>
    <source>
        <strain evidence="2">SG15</strain>
    </source>
</reference>
<feature type="domain" description="HPr kinase/phosphorylase C-terminal" evidence="1">
    <location>
        <begin position="18"/>
        <end position="79"/>
    </location>
</feature>
<sequence length="161" mass="16658">MLQHGSCAARDAGGLLQGVLLLGPPGAGKSDLLLRLTGGGWRLVADDQVVLRDGGDALRAAAPEALRGMIEVRGLGVMEGLASEGEAPLALAVDCVARGEVPRLPEPARYEALGHALPRIAVHAPDASVPFVLEMALDAIAGRIACRAGALERAPRLERRP</sequence>
<keyword evidence="3" id="KW-1185">Reference proteome</keyword>
<comment type="caution">
    <text evidence="2">The sequence shown here is derived from an EMBL/GenBank/DDBJ whole genome shotgun (WGS) entry which is preliminary data.</text>
</comment>
<dbReference type="GO" id="GO:0005524">
    <property type="term" value="F:ATP binding"/>
    <property type="evidence" value="ECO:0007669"/>
    <property type="project" value="InterPro"/>
</dbReference>
<name>A0A940S8G9_9PROT</name>
<dbReference type="InterPro" id="IPR011104">
    <property type="entry name" value="Hpr_kin/Pase_C"/>
</dbReference>
<dbReference type="GO" id="GO:0006109">
    <property type="term" value="P:regulation of carbohydrate metabolic process"/>
    <property type="evidence" value="ECO:0007669"/>
    <property type="project" value="InterPro"/>
</dbReference>
<dbReference type="EMBL" id="JAGIZA010000008">
    <property type="protein sequence ID" value="MBP0494097.1"/>
    <property type="molecule type" value="Genomic_DNA"/>
</dbReference>
<evidence type="ECO:0000313" key="3">
    <source>
        <dbReference type="Proteomes" id="UP000677537"/>
    </source>
</evidence>
<organism evidence="2 3">
    <name type="scientific">Roseomonas indoligenes</name>
    <dbReference type="NCBI Taxonomy" id="2820811"/>
    <lineage>
        <taxon>Bacteria</taxon>
        <taxon>Pseudomonadati</taxon>
        <taxon>Pseudomonadota</taxon>
        <taxon>Alphaproteobacteria</taxon>
        <taxon>Acetobacterales</taxon>
        <taxon>Roseomonadaceae</taxon>
        <taxon>Roseomonas</taxon>
    </lineage>
</organism>